<dbReference type="PANTHER" id="PTHR11360">
    <property type="entry name" value="MONOCARBOXYLATE TRANSPORTER"/>
    <property type="match status" value="1"/>
</dbReference>
<dbReference type="OrthoDB" id="6509908at2759"/>
<dbReference type="RefSeq" id="XP_007775630.1">
    <property type="nucleotide sequence ID" value="XM_007777440.1"/>
</dbReference>
<dbReference type="GO" id="GO:0016020">
    <property type="term" value="C:membrane"/>
    <property type="evidence" value="ECO:0007669"/>
    <property type="project" value="UniProtKB-SubCell"/>
</dbReference>
<accession>R7SGV2</accession>
<feature type="transmembrane region" description="Helical" evidence="4">
    <location>
        <begin position="95"/>
        <end position="115"/>
    </location>
</feature>
<feature type="compositionally biased region" description="Basic and acidic residues" evidence="3">
    <location>
        <begin position="10"/>
        <end position="20"/>
    </location>
</feature>
<evidence type="ECO:0000259" key="5">
    <source>
        <dbReference type="PROSITE" id="PS50850"/>
    </source>
</evidence>
<evidence type="ECO:0000313" key="7">
    <source>
        <dbReference type="Proteomes" id="UP000053558"/>
    </source>
</evidence>
<feature type="transmembrane region" description="Helical" evidence="4">
    <location>
        <begin position="180"/>
        <end position="199"/>
    </location>
</feature>
<feature type="compositionally biased region" description="Basic and acidic residues" evidence="3">
    <location>
        <begin position="32"/>
        <end position="41"/>
    </location>
</feature>
<feature type="transmembrane region" description="Helical" evidence="4">
    <location>
        <begin position="322"/>
        <end position="340"/>
    </location>
</feature>
<feature type="transmembrane region" description="Helical" evidence="4">
    <location>
        <begin position="381"/>
        <end position="404"/>
    </location>
</feature>
<dbReference type="AlphaFoldDB" id="R7SGV2"/>
<proteinExistence type="inferred from homology"/>
<reference evidence="7" key="1">
    <citation type="journal article" date="2012" name="Science">
        <title>The Paleozoic origin of enzymatic lignin decomposition reconstructed from 31 fungal genomes.</title>
        <authorList>
            <person name="Floudas D."/>
            <person name="Binder M."/>
            <person name="Riley R."/>
            <person name="Barry K."/>
            <person name="Blanchette R.A."/>
            <person name="Henrissat B."/>
            <person name="Martinez A.T."/>
            <person name="Otillar R."/>
            <person name="Spatafora J.W."/>
            <person name="Yadav J.S."/>
            <person name="Aerts A."/>
            <person name="Benoit I."/>
            <person name="Boyd A."/>
            <person name="Carlson A."/>
            <person name="Copeland A."/>
            <person name="Coutinho P.M."/>
            <person name="de Vries R.P."/>
            <person name="Ferreira P."/>
            <person name="Findley K."/>
            <person name="Foster B."/>
            <person name="Gaskell J."/>
            <person name="Glotzer D."/>
            <person name="Gorecki P."/>
            <person name="Heitman J."/>
            <person name="Hesse C."/>
            <person name="Hori C."/>
            <person name="Igarashi K."/>
            <person name="Jurgens J.A."/>
            <person name="Kallen N."/>
            <person name="Kersten P."/>
            <person name="Kohler A."/>
            <person name="Kuees U."/>
            <person name="Kumar T.K.A."/>
            <person name="Kuo A."/>
            <person name="LaButti K."/>
            <person name="Larrondo L.F."/>
            <person name="Lindquist E."/>
            <person name="Ling A."/>
            <person name="Lombard V."/>
            <person name="Lucas S."/>
            <person name="Lundell T."/>
            <person name="Martin R."/>
            <person name="McLaughlin D.J."/>
            <person name="Morgenstern I."/>
            <person name="Morin E."/>
            <person name="Murat C."/>
            <person name="Nagy L.G."/>
            <person name="Nolan M."/>
            <person name="Ohm R.A."/>
            <person name="Patyshakuliyeva A."/>
            <person name="Rokas A."/>
            <person name="Ruiz-Duenas F.J."/>
            <person name="Sabat G."/>
            <person name="Salamov A."/>
            <person name="Samejima M."/>
            <person name="Schmutz J."/>
            <person name="Slot J.C."/>
            <person name="St John F."/>
            <person name="Stenlid J."/>
            <person name="Sun H."/>
            <person name="Sun S."/>
            <person name="Syed K."/>
            <person name="Tsang A."/>
            <person name="Wiebenga A."/>
            <person name="Young D."/>
            <person name="Pisabarro A."/>
            <person name="Eastwood D.C."/>
            <person name="Martin F."/>
            <person name="Cullen D."/>
            <person name="Grigoriev I.V."/>
            <person name="Hibbett D.S."/>
        </authorList>
    </citation>
    <scope>NUCLEOTIDE SEQUENCE [LARGE SCALE GENOMIC DNA]</scope>
    <source>
        <strain evidence="7">RWD-64-598 SS2</strain>
    </source>
</reference>
<dbReference type="GeneID" id="19200470"/>
<evidence type="ECO:0000313" key="6">
    <source>
        <dbReference type="EMBL" id="EIW74274.1"/>
    </source>
</evidence>
<keyword evidence="4" id="KW-0472">Membrane</keyword>
<feature type="domain" description="Major facilitator superfamily (MFS) profile" evidence="5">
    <location>
        <begin position="51"/>
        <end position="433"/>
    </location>
</feature>
<feature type="transmembrane region" description="Helical" evidence="4">
    <location>
        <begin position="250"/>
        <end position="272"/>
    </location>
</feature>
<feature type="transmembrane region" description="Helical" evidence="4">
    <location>
        <begin position="292"/>
        <end position="310"/>
    </location>
</feature>
<dbReference type="EMBL" id="JH711593">
    <property type="protein sequence ID" value="EIW74274.1"/>
    <property type="molecule type" value="Genomic_DNA"/>
</dbReference>
<feature type="transmembrane region" description="Helical" evidence="4">
    <location>
        <begin position="211"/>
        <end position="230"/>
    </location>
</feature>
<keyword evidence="7" id="KW-1185">Reference proteome</keyword>
<dbReference type="InterPro" id="IPR011701">
    <property type="entry name" value="MFS"/>
</dbReference>
<dbReference type="SUPFAM" id="SSF103473">
    <property type="entry name" value="MFS general substrate transporter"/>
    <property type="match status" value="1"/>
</dbReference>
<dbReference type="GO" id="GO:0022857">
    <property type="term" value="F:transmembrane transporter activity"/>
    <property type="evidence" value="ECO:0007669"/>
    <property type="project" value="InterPro"/>
</dbReference>
<feature type="region of interest" description="Disordered" evidence="3">
    <location>
        <begin position="1"/>
        <end position="41"/>
    </location>
</feature>
<feature type="transmembrane region" description="Helical" evidence="4">
    <location>
        <begin position="147"/>
        <end position="173"/>
    </location>
</feature>
<evidence type="ECO:0000256" key="1">
    <source>
        <dbReference type="ARBA" id="ARBA00004141"/>
    </source>
</evidence>
<dbReference type="eggNOG" id="KOG2504">
    <property type="taxonomic scope" value="Eukaryota"/>
</dbReference>
<dbReference type="KEGG" id="cput:CONPUDRAFT_133327"/>
<feature type="transmembrane region" description="Helical" evidence="4">
    <location>
        <begin position="50"/>
        <end position="75"/>
    </location>
</feature>
<evidence type="ECO:0000256" key="3">
    <source>
        <dbReference type="SAM" id="MobiDB-lite"/>
    </source>
</evidence>
<comment type="similarity">
    <text evidence="2">Belongs to the major facilitator superfamily. Monocarboxylate porter (TC 2.A.1.13) family.</text>
</comment>
<protein>
    <submittedName>
        <fullName evidence="6">MFS general substrate transporter</fullName>
    </submittedName>
</protein>
<dbReference type="Gene3D" id="1.20.1250.20">
    <property type="entry name" value="MFS general substrate transporter like domains"/>
    <property type="match status" value="2"/>
</dbReference>
<dbReference type="PROSITE" id="PS50850">
    <property type="entry name" value="MFS"/>
    <property type="match status" value="1"/>
</dbReference>
<organism evidence="6 7">
    <name type="scientific">Coniophora puteana (strain RWD-64-598)</name>
    <name type="common">Brown rot fungus</name>
    <dbReference type="NCBI Taxonomy" id="741705"/>
    <lineage>
        <taxon>Eukaryota</taxon>
        <taxon>Fungi</taxon>
        <taxon>Dikarya</taxon>
        <taxon>Basidiomycota</taxon>
        <taxon>Agaricomycotina</taxon>
        <taxon>Agaricomycetes</taxon>
        <taxon>Agaricomycetidae</taxon>
        <taxon>Boletales</taxon>
        <taxon>Coniophorineae</taxon>
        <taxon>Coniophoraceae</taxon>
        <taxon>Coniophora</taxon>
    </lineage>
</organism>
<dbReference type="InterPro" id="IPR036259">
    <property type="entry name" value="MFS_trans_sf"/>
</dbReference>
<evidence type="ECO:0000256" key="2">
    <source>
        <dbReference type="ARBA" id="ARBA00006727"/>
    </source>
</evidence>
<feature type="transmembrane region" description="Helical" evidence="4">
    <location>
        <begin position="346"/>
        <end position="369"/>
    </location>
</feature>
<dbReference type="Pfam" id="PF07690">
    <property type="entry name" value="MFS_1"/>
    <property type="match status" value="1"/>
</dbReference>
<dbReference type="InterPro" id="IPR020846">
    <property type="entry name" value="MFS_dom"/>
</dbReference>
<dbReference type="PANTHER" id="PTHR11360:SF234">
    <property type="entry name" value="MFS-TYPE TRANSPORTER DBAD-RELATED"/>
    <property type="match status" value="1"/>
</dbReference>
<keyword evidence="4" id="KW-1133">Transmembrane helix</keyword>
<feature type="transmembrane region" description="Helical" evidence="4">
    <location>
        <begin position="410"/>
        <end position="435"/>
    </location>
</feature>
<feature type="transmembrane region" description="Helical" evidence="4">
    <location>
        <begin position="122"/>
        <end position="141"/>
    </location>
</feature>
<comment type="subcellular location">
    <subcellularLocation>
        <location evidence="1">Membrane</location>
        <topology evidence="1">Multi-pass membrane protein</topology>
    </subcellularLocation>
</comment>
<evidence type="ECO:0000256" key="4">
    <source>
        <dbReference type="SAM" id="Phobius"/>
    </source>
</evidence>
<name>R7SGV2_CONPW</name>
<dbReference type="Proteomes" id="UP000053558">
    <property type="component" value="Unassembled WGS sequence"/>
</dbReference>
<gene>
    <name evidence="6" type="ORF">CONPUDRAFT_133327</name>
</gene>
<keyword evidence="4" id="KW-0812">Transmembrane</keyword>
<sequence length="444" mass="47438">MSNADIATLADEHESKHQQETKTGSENVEAGEVERTQPRDLGDGIPDGGLLAWLQVVGAFLVFANTWGICNTFGAYQTYYEGALLSSQSAEQISWIGSLQPFLLLVISVLTGPFFDMGYFRSLTISGSILMVLGVMMTSIATEYWQIILAQGVAFGLGSGMLFTPAIAVVATYFKKRRSFAVGISASGSSIGGVIYPIVFRQLVGSAGFGWATRAIGFIALGTQLIALAVMRQRVVPKTNQRRALFDLSAFKNVPFLLFSFGCFMGFMGLYIPFFYISSYALSKTTASEELAFYFLSILNATSTFGRIIPNFIADYIGPLNTILPCTFASAILAFGWLGVDNVGGLLAFSIIYGFTSGTFVSLPASTVASLTPDLTRVGTWMGMCFAAAGLGVLVGTPVAGALIDIENGVYWKAQLFCAILILVGAVSIAAARVLRAGVKIVWA</sequence>
<dbReference type="CDD" id="cd17352">
    <property type="entry name" value="MFS_MCT_SLC16"/>
    <property type="match status" value="1"/>
</dbReference>
<dbReference type="InterPro" id="IPR050327">
    <property type="entry name" value="Proton-linked_MCT"/>
</dbReference>
<dbReference type="OMA" id="CCCTIFA"/>